<keyword evidence="8" id="KW-1185">Reference proteome</keyword>
<dbReference type="GO" id="GO:0000978">
    <property type="term" value="F:RNA polymerase II cis-regulatory region sequence-specific DNA binding"/>
    <property type="evidence" value="ECO:0007669"/>
    <property type="project" value="TreeGrafter"/>
</dbReference>
<evidence type="ECO:0000256" key="3">
    <source>
        <dbReference type="ARBA" id="ARBA00023125"/>
    </source>
</evidence>
<dbReference type="GO" id="GO:0000981">
    <property type="term" value="F:DNA-binding transcription factor activity, RNA polymerase II-specific"/>
    <property type="evidence" value="ECO:0007669"/>
    <property type="project" value="TreeGrafter"/>
</dbReference>
<dbReference type="AlphaFoldDB" id="H0EGN8"/>
<name>H0EGN8_GLAL7</name>
<dbReference type="PANTHER" id="PTHR11945:SF534">
    <property type="entry name" value="MYOCYTE-SPECIFIC ENHANCER FACTOR 2"/>
    <property type="match status" value="1"/>
</dbReference>
<evidence type="ECO:0000256" key="2">
    <source>
        <dbReference type="ARBA" id="ARBA00023015"/>
    </source>
</evidence>
<dbReference type="Gene3D" id="3.40.1810.10">
    <property type="entry name" value="Transcription factor, MADS-box"/>
    <property type="match status" value="1"/>
</dbReference>
<evidence type="ECO:0000259" key="6">
    <source>
        <dbReference type="PROSITE" id="PS50066"/>
    </source>
</evidence>
<evidence type="ECO:0000256" key="5">
    <source>
        <dbReference type="ARBA" id="ARBA00023242"/>
    </source>
</evidence>
<dbReference type="Proteomes" id="UP000005446">
    <property type="component" value="Unassembled WGS sequence"/>
</dbReference>
<dbReference type="InterPro" id="IPR036879">
    <property type="entry name" value="TF_MADSbox_sf"/>
</dbReference>
<organism evidence="7 8">
    <name type="scientific">Glarea lozoyensis (strain ATCC 74030 / MF5533)</name>
    <dbReference type="NCBI Taxonomy" id="1104152"/>
    <lineage>
        <taxon>Eukaryota</taxon>
        <taxon>Fungi</taxon>
        <taxon>Dikarya</taxon>
        <taxon>Ascomycota</taxon>
        <taxon>Pezizomycotina</taxon>
        <taxon>Leotiomycetes</taxon>
        <taxon>Helotiales</taxon>
        <taxon>Helotiaceae</taxon>
        <taxon>Glarea</taxon>
    </lineage>
</organism>
<dbReference type="HOGENOM" id="CLU_1185119_0_0_1"/>
<evidence type="ECO:0000256" key="1">
    <source>
        <dbReference type="ARBA" id="ARBA00004123"/>
    </source>
</evidence>
<protein>
    <submittedName>
        <fullName evidence="7">Putative Transcription factor SMP1</fullName>
    </submittedName>
</protein>
<keyword evidence="3" id="KW-0238">DNA-binding</keyword>
<dbReference type="SMART" id="SM00432">
    <property type="entry name" value="MADS"/>
    <property type="match status" value="1"/>
</dbReference>
<evidence type="ECO:0000256" key="4">
    <source>
        <dbReference type="ARBA" id="ARBA00023163"/>
    </source>
</evidence>
<keyword evidence="4" id="KW-0804">Transcription</keyword>
<dbReference type="InParanoid" id="H0EGN8"/>
<dbReference type="GO" id="GO:0046983">
    <property type="term" value="F:protein dimerization activity"/>
    <property type="evidence" value="ECO:0007669"/>
    <property type="project" value="InterPro"/>
</dbReference>
<dbReference type="PROSITE" id="PS50066">
    <property type="entry name" value="MADS_BOX_2"/>
    <property type="match status" value="1"/>
</dbReference>
<dbReference type="OrthoDB" id="1898716at2759"/>
<keyword evidence="5" id="KW-0539">Nucleus</keyword>
<comment type="subcellular location">
    <subcellularLocation>
        <location evidence="1">Nucleus</location>
    </subcellularLocation>
</comment>
<comment type="caution">
    <text evidence="7">The sequence shown here is derived from an EMBL/GenBank/DDBJ whole genome shotgun (WGS) entry which is preliminary data.</text>
</comment>
<accession>H0EGN8</accession>
<dbReference type="EMBL" id="AGUE01000028">
    <property type="protein sequence ID" value="EHL02312.1"/>
    <property type="molecule type" value="Genomic_DNA"/>
</dbReference>
<dbReference type="GO" id="GO:0045944">
    <property type="term" value="P:positive regulation of transcription by RNA polymerase II"/>
    <property type="evidence" value="ECO:0007669"/>
    <property type="project" value="TreeGrafter"/>
</dbReference>
<dbReference type="SUPFAM" id="SSF55455">
    <property type="entry name" value="SRF-like"/>
    <property type="match status" value="1"/>
</dbReference>
<feature type="domain" description="MADS-box" evidence="6">
    <location>
        <begin position="1"/>
        <end position="54"/>
    </location>
</feature>
<dbReference type="CDD" id="cd00120">
    <property type="entry name" value="MADS"/>
    <property type="match status" value="1"/>
</dbReference>
<proteinExistence type="predicted"/>
<dbReference type="PANTHER" id="PTHR11945">
    <property type="entry name" value="MADS BOX PROTEIN"/>
    <property type="match status" value="1"/>
</dbReference>
<dbReference type="InterPro" id="IPR002100">
    <property type="entry name" value="TF_MADSbox"/>
</dbReference>
<reference evidence="7 8" key="1">
    <citation type="journal article" date="2012" name="Eukaryot. Cell">
        <title>Genome sequence of the fungus Glarea lozoyensis: the first genome sequence of a species from the Helotiaceae family.</title>
        <authorList>
            <person name="Youssar L."/>
            <person name="Gruening B.A."/>
            <person name="Erxleben A."/>
            <person name="Guenther S."/>
            <person name="Huettel W."/>
        </authorList>
    </citation>
    <scope>NUCLEOTIDE SEQUENCE [LARGE SCALE GENOMIC DNA]</scope>
    <source>
        <strain evidence="8">ATCC 74030 / MF5533</strain>
    </source>
</reference>
<dbReference type="Pfam" id="PF00319">
    <property type="entry name" value="SRF-TF"/>
    <property type="match status" value="1"/>
</dbReference>
<dbReference type="GO" id="GO:0005634">
    <property type="term" value="C:nucleus"/>
    <property type="evidence" value="ECO:0007669"/>
    <property type="project" value="UniProtKB-SubCell"/>
</dbReference>
<sequence length="234" mass="27437">MGRRKIEIKAIKDDRNRSVTFLKRKGGLFKKAHELSVLCSVDVAVIIFGNNKKLAPVLHREMETSQEGRAQIWFLHNINTRNIMDLPITLNLLSTTHKIHHLFLLIMDFHNTCNKDNRCKVLLRSCSNLVHHLNILITARHHNTSSNLLQISNNYSKCILMSRGELPCRHQIILHRINSAHLPVQVFRLLNHNHSKYHNIHLHRLKFKLLHHKRKKGIKNSNLGPHRNIKCWNR</sequence>
<gene>
    <name evidence="7" type="ORF">M7I_1656</name>
</gene>
<dbReference type="PRINTS" id="PR00404">
    <property type="entry name" value="MADSDOMAIN"/>
</dbReference>
<keyword evidence="2" id="KW-0805">Transcription regulation</keyword>
<evidence type="ECO:0000313" key="7">
    <source>
        <dbReference type="EMBL" id="EHL02312.1"/>
    </source>
</evidence>
<evidence type="ECO:0000313" key="8">
    <source>
        <dbReference type="Proteomes" id="UP000005446"/>
    </source>
</evidence>